<dbReference type="PANTHER" id="PTHR42959:SF1">
    <property type="entry name" value="CARBAMOYLTRANSFERASE HYPF"/>
    <property type="match status" value="1"/>
</dbReference>
<dbReference type="InterPro" id="IPR043129">
    <property type="entry name" value="ATPase_NBD"/>
</dbReference>
<evidence type="ECO:0000256" key="9">
    <source>
        <dbReference type="PROSITE-ProRule" id="PRU00520"/>
    </source>
</evidence>
<dbReference type="InterPro" id="IPR055128">
    <property type="entry name" value="HypF_C_2"/>
</dbReference>
<dbReference type="EC" id="6.2.-.-" evidence="8"/>
<organism evidence="12 13">
    <name type="scientific">Novosphingobium beihaiensis</name>
    <dbReference type="NCBI Taxonomy" id="2930389"/>
    <lineage>
        <taxon>Bacteria</taxon>
        <taxon>Pseudomonadati</taxon>
        <taxon>Pseudomonadota</taxon>
        <taxon>Alphaproteobacteria</taxon>
        <taxon>Sphingomonadales</taxon>
        <taxon>Sphingomonadaceae</taxon>
        <taxon>Novosphingobium</taxon>
    </lineage>
</organism>
<sequence>MESVPCLDVQNVQRIRLDVSGAVQGVGFRPFVYRLAVEEGLGGFVRNAGGGVALEVEGPAGAVERFQIRLRRETPGPANIQGIVRQRLEPDGQQGFTIGYSDIGGAPSASILPDLAMCAACRAELFDPVNRRYRYPFITCTHCGPRYSIIEAIPYDRARTAMRHFAMCPACQAEYGDPASRRFHAETNACPDCGPQLALQGRDGEVLARRDEALARAVQALREGAIVALKGLGGFQLLTDARNETAVALLRQRKGRPAKPFAVMVGSLGDALGLVHVSDAEREALMSPAAPIVLLRSRDDCATPLAPSVAPGNPDIGLMLPATPLHGLLMEALGFPVVATSGNRSGEPMAVDGDEALARLPGIADLFLTHNRPIVNPVDDTVTRMIAGRVTALRCARGMAPLVLANPKQTRPVLALGGHMKNALALGWDGQIVLGPHIGDMAHTETRAAFTRSVEIMRSLYGVRSGAAACDAHPGYHTTRAASAISDRVCPVPHHLAHVLSVMAENGLEGPVLGAVWDGTGFGEDGTVWGGEFLAVEGAACRRVAHLLPFRLPGGEAAVREPRRTAIGVLHTLYGDALWDREDVALLAAFAPGEQSMLRNMLARGINAPLTSSAGRLFDAVAAVLGLCQRTTFDGEAAMAVEFAARAASAVHALPSPVMMPEGDTLQLDWRPMLAAIAEAAARGVSVASLAAGFHHWLADSILEMARHAGIAQVALGGGCFQNALLTERAMARLQEGGFRVYRNIRVPPNDGGLAVGQAAYAARRMDEVMD</sequence>
<comment type="function">
    <text evidence="8">Involved in the maturation of [NiFe] hydrogenases. Along with HypE, it catalyzes the synthesis of the CN ligands of the active site iron of [NiFe]-hydrogenases. HypF functions as a carbamoyl transferase using carbamoylphosphate as a substrate and transferring the carboxamido moiety in an ATP-dependent reaction to the thiolate of the C-terminal cysteine of HypE yielding a protein-S-carboxamide.</text>
</comment>
<evidence type="ECO:0000256" key="3">
    <source>
        <dbReference type="ARBA" id="ARBA00022598"/>
    </source>
</evidence>
<keyword evidence="3 12" id="KW-0436">Ligase</keyword>
<feature type="domain" description="YrdC-like" evidence="11">
    <location>
        <begin position="211"/>
        <end position="398"/>
    </location>
</feature>
<name>A0ABT0BMI4_9SPHN</name>
<dbReference type="InterPro" id="IPR036046">
    <property type="entry name" value="Acylphosphatase-like_dom_sf"/>
</dbReference>
<dbReference type="PIRSF" id="PIRSF006256">
    <property type="entry name" value="CMPcnvr_hdrg_mat"/>
    <property type="match status" value="1"/>
</dbReference>
<dbReference type="Proteomes" id="UP001202281">
    <property type="component" value="Unassembled WGS sequence"/>
</dbReference>
<feature type="domain" description="Acylphosphatase-like" evidence="10">
    <location>
        <begin position="14"/>
        <end position="100"/>
    </location>
</feature>
<evidence type="ECO:0000313" key="13">
    <source>
        <dbReference type="Proteomes" id="UP001202281"/>
    </source>
</evidence>
<feature type="active site" evidence="9">
    <location>
        <position position="47"/>
    </location>
</feature>
<dbReference type="SUPFAM" id="SSF53067">
    <property type="entry name" value="Actin-like ATPase domain"/>
    <property type="match status" value="1"/>
</dbReference>
<evidence type="ECO:0000256" key="7">
    <source>
        <dbReference type="ARBA" id="ARBA00048220"/>
    </source>
</evidence>
<comment type="similarity">
    <text evidence="2 8">Belongs to the carbamoyltransferase HypF family.</text>
</comment>
<dbReference type="Pfam" id="PF00708">
    <property type="entry name" value="Acylphosphatase"/>
    <property type="match status" value="1"/>
</dbReference>
<dbReference type="InterPro" id="IPR017945">
    <property type="entry name" value="DHBP_synth_RibB-like_a/b_dom"/>
</dbReference>
<dbReference type="InterPro" id="IPR011125">
    <property type="entry name" value="Znf_HypF"/>
</dbReference>
<keyword evidence="9" id="KW-0378">Hydrolase</keyword>
<dbReference type="SUPFAM" id="SSF55821">
    <property type="entry name" value="YrdC/RibB"/>
    <property type="match status" value="1"/>
</dbReference>
<evidence type="ECO:0000313" key="12">
    <source>
        <dbReference type="EMBL" id="MCJ2186262.1"/>
    </source>
</evidence>
<evidence type="ECO:0000256" key="1">
    <source>
        <dbReference type="ARBA" id="ARBA00004711"/>
    </source>
</evidence>
<keyword evidence="4" id="KW-0479">Metal-binding</keyword>
<dbReference type="Pfam" id="PF22521">
    <property type="entry name" value="HypF_C_2"/>
    <property type="match status" value="1"/>
</dbReference>
<evidence type="ECO:0000256" key="5">
    <source>
        <dbReference type="ARBA" id="ARBA00022771"/>
    </source>
</evidence>
<accession>A0ABT0BMI4</accession>
<dbReference type="EMBL" id="JALHLG010000005">
    <property type="protein sequence ID" value="MCJ2186262.1"/>
    <property type="molecule type" value="Genomic_DNA"/>
</dbReference>
<dbReference type="Gene3D" id="3.30.110.120">
    <property type="match status" value="1"/>
</dbReference>
<comment type="catalytic activity">
    <reaction evidence="9">
        <text>an acyl phosphate + H2O = a carboxylate + phosphate + H(+)</text>
        <dbReference type="Rhea" id="RHEA:14965"/>
        <dbReference type="ChEBI" id="CHEBI:15377"/>
        <dbReference type="ChEBI" id="CHEBI:15378"/>
        <dbReference type="ChEBI" id="CHEBI:29067"/>
        <dbReference type="ChEBI" id="CHEBI:43474"/>
        <dbReference type="ChEBI" id="CHEBI:59918"/>
        <dbReference type="EC" id="3.6.1.7"/>
    </reaction>
</comment>
<gene>
    <name evidence="12" type="primary">hypF</name>
    <name evidence="12" type="ORF">MTR66_05460</name>
</gene>
<dbReference type="InterPro" id="IPR001792">
    <property type="entry name" value="Acylphosphatase-like_dom"/>
</dbReference>
<dbReference type="PROSITE" id="PS51163">
    <property type="entry name" value="YRDC"/>
    <property type="match status" value="1"/>
</dbReference>
<reference evidence="12 13" key="1">
    <citation type="submission" date="2022-04" db="EMBL/GenBank/DDBJ databases">
        <title>Identification of a novel bacterium isolated from mangrove sediments.</title>
        <authorList>
            <person name="Pan X."/>
        </authorList>
    </citation>
    <scope>NUCLEOTIDE SEQUENCE [LARGE SCALE GENOMIC DNA]</scope>
    <source>
        <strain evidence="12 13">B2638</strain>
    </source>
</reference>
<dbReference type="Pfam" id="PF17788">
    <property type="entry name" value="HypF_C"/>
    <property type="match status" value="1"/>
</dbReference>
<dbReference type="GO" id="GO:0016874">
    <property type="term" value="F:ligase activity"/>
    <property type="evidence" value="ECO:0007669"/>
    <property type="project" value="UniProtKB-KW"/>
</dbReference>
<comment type="pathway">
    <text evidence="1 8">Protein modification; [NiFe] hydrogenase maturation.</text>
</comment>
<dbReference type="InterPro" id="IPR017968">
    <property type="entry name" value="Acylphosphatase_CS"/>
</dbReference>
<comment type="catalytic activity">
    <reaction evidence="7 8">
        <text>C-terminal L-cysteinyl-[HypE protein] + carbamoyl phosphate + ATP + H2O = C-terminal S-carboxamide-L-cysteinyl-[HypE protein] + AMP + phosphate + diphosphate + H(+)</text>
        <dbReference type="Rhea" id="RHEA:55636"/>
        <dbReference type="Rhea" id="RHEA-COMP:14247"/>
        <dbReference type="Rhea" id="RHEA-COMP:14392"/>
        <dbReference type="ChEBI" id="CHEBI:15377"/>
        <dbReference type="ChEBI" id="CHEBI:15378"/>
        <dbReference type="ChEBI" id="CHEBI:30616"/>
        <dbReference type="ChEBI" id="CHEBI:33019"/>
        <dbReference type="ChEBI" id="CHEBI:43474"/>
        <dbReference type="ChEBI" id="CHEBI:58228"/>
        <dbReference type="ChEBI" id="CHEBI:76913"/>
        <dbReference type="ChEBI" id="CHEBI:139126"/>
        <dbReference type="ChEBI" id="CHEBI:456215"/>
    </reaction>
</comment>
<dbReference type="Pfam" id="PF07503">
    <property type="entry name" value="zf-HYPF"/>
    <property type="match status" value="2"/>
</dbReference>
<evidence type="ECO:0000259" key="10">
    <source>
        <dbReference type="PROSITE" id="PS51160"/>
    </source>
</evidence>
<keyword evidence="5" id="KW-0863">Zinc-finger</keyword>
<dbReference type="PROSITE" id="PS00150">
    <property type="entry name" value="ACYLPHOSPHATASE_1"/>
    <property type="match status" value="1"/>
</dbReference>
<proteinExistence type="inferred from homology"/>
<keyword evidence="13" id="KW-1185">Reference proteome</keyword>
<evidence type="ECO:0000256" key="8">
    <source>
        <dbReference type="PIRNR" id="PIRNR006256"/>
    </source>
</evidence>
<evidence type="ECO:0000256" key="6">
    <source>
        <dbReference type="ARBA" id="ARBA00022833"/>
    </source>
</evidence>
<dbReference type="Pfam" id="PF01300">
    <property type="entry name" value="Sua5_yciO_yrdC"/>
    <property type="match status" value="1"/>
</dbReference>
<dbReference type="PROSITE" id="PS51160">
    <property type="entry name" value="ACYLPHOSPHATASE_3"/>
    <property type="match status" value="1"/>
</dbReference>
<feature type="active site" evidence="9">
    <location>
        <position position="29"/>
    </location>
</feature>
<dbReference type="InterPro" id="IPR006070">
    <property type="entry name" value="Sua5-like_dom"/>
</dbReference>
<evidence type="ECO:0000259" key="11">
    <source>
        <dbReference type="PROSITE" id="PS51163"/>
    </source>
</evidence>
<protein>
    <recommendedName>
        <fullName evidence="8">Carbamoyltransferase HypF</fullName>
        <ecNumber evidence="8">6.2.-.-</ecNumber>
    </recommendedName>
</protein>
<dbReference type="InterPro" id="IPR051060">
    <property type="entry name" value="Carbamoyltrans_HypF-like"/>
</dbReference>
<dbReference type="PANTHER" id="PTHR42959">
    <property type="entry name" value="CARBAMOYLTRANSFERASE"/>
    <property type="match status" value="1"/>
</dbReference>
<evidence type="ECO:0000256" key="4">
    <source>
        <dbReference type="ARBA" id="ARBA00022723"/>
    </source>
</evidence>
<dbReference type="InterPro" id="IPR041440">
    <property type="entry name" value="HypF_C"/>
</dbReference>
<dbReference type="Gene3D" id="3.30.420.360">
    <property type="match status" value="1"/>
</dbReference>
<comment type="caution">
    <text evidence="12">The sequence shown here is derived from an EMBL/GenBank/DDBJ whole genome shotgun (WGS) entry which is preliminary data.</text>
</comment>
<dbReference type="Gene3D" id="3.30.420.40">
    <property type="match status" value="1"/>
</dbReference>
<dbReference type="SUPFAM" id="SSF54975">
    <property type="entry name" value="Acylphosphatase/BLUF domain-like"/>
    <property type="match status" value="1"/>
</dbReference>
<dbReference type="Gene3D" id="3.90.870.50">
    <property type="match status" value="1"/>
</dbReference>
<evidence type="ECO:0000256" key="2">
    <source>
        <dbReference type="ARBA" id="ARBA00008097"/>
    </source>
</evidence>
<dbReference type="NCBIfam" id="TIGR00143">
    <property type="entry name" value="hypF"/>
    <property type="match status" value="1"/>
</dbReference>
<dbReference type="InterPro" id="IPR004421">
    <property type="entry name" value="Carbamoyltransferase_HypF"/>
</dbReference>
<keyword evidence="6" id="KW-0862">Zinc</keyword>
<dbReference type="RefSeq" id="WP_243918548.1">
    <property type="nucleotide sequence ID" value="NZ_JALHLG010000005.1"/>
</dbReference>